<dbReference type="SMART" id="SM00220">
    <property type="entry name" value="S_TKc"/>
    <property type="match status" value="1"/>
</dbReference>
<evidence type="ECO:0000313" key="9">
    <source>
        <dbReference type="Proteomes" id="UP000638313"/>
    </source>
</evidence>
<sequence>MFGESRRWGYDVIEPLLPTDPSGVGPYVLVARLGGGGMGKVYLGRSPGGLTVAVKVVRAGLAEDERFRRRFALEVEAARRVGGFYTAQVVDADTEADPPWLVTSYIPGLSLKEAVEQRGPLPLETVAALGAGLAEGLAAIHVRNLVHRDLKPGNVILAEDGPRVIDFGIARALDSTSQLTHTGGVIGTPAFMSPEQIQGREATPAGDVFCLGSVLAYAATGRPPFGEGPSEAVVYRVVHGEPDLTTLPRGLLPLVRACLAKDPAARPGVTAILDHCAGPRGTSAWRLPVEVRAVITRQTAETRAIITEAGPSTASGPAAGAPRAVQPLRARPLDTGGGYTHLSLPWLPGETGGARRTTVVCWHRKVGDTVDKGEPLLSVSSARGDVVITSPRKGILFAIHRREGATARTGTVVAGIGQEGAAVRRPPLSRRVRVTLASSVCLLLTAAVMTAVWAWPLH</sequence>
<dbReference type="GO" id="GO:0005524">
    <property type="term" value="F:ATP binding"/>
    <property type="evidence" value="ECO:0007669"/>
    <property type="project" value="UniProtKB-UniRule"/>
</dbReference>
<feature type="transmembrane region" description="Helical" evidence="6">
    <location>
        <begin position="434"/>
        <end position="455"/>
    </location>
</feature>
<dbReference type="Gene3D" id="2.40.50.100">
    <property type="match status" value="1"/>
</dbReference>
<dbReference type="InterPro" id="IPR000089">
    <property type="entry name" value="Biotin_lipoyl"/>
</dbReference>
<feature type="binding site" evidence="5">
    <location>
        <position position="55"/>
    </location>
    <ligand>
        <name>ATP</name>
        <dbReference type="ChEBI" id="CHEBI:30616"/>
    </ligand>
</feature>
<dbReference type="PROSITE" id="PS00108">
    <property type="entry name" value="PROTEIN_KINASE_ST"/>
    <property type="match status" value="1"/>
</dbReference>
<dbReference type="CDD" id="cd14014">
    <property type="entry name" value="STKc_PknB_like"/>
    <property type="match status" value="1"/>
</dbReference>
<keyword evidence="4 5" id="KW-0067">ATP-binding</keyword>
<dbReference type="Gene3D" id="3.30.200.20">
    <property type="entry name" value="Phosphorylase Kinase, domain 1"/>
    <property type="match status" value="1"/>
</dbReference>
<keyword evidence="2 5" id="KW-0547">Nucleotide-binding</keyword>
<dbReference type="Gene3D" id="1.10.510.10">
    <property type="entry name" value="Transferase(Phosphotransferase) domain 1"/>
    <property type="match status" value="1"/>
</dbReference>
<proteinExistence type="predicted"/>
<dbReference type="GO" id="GO:0004674">
    <property type="term" value="F:protein serine/threonine kinase activity"/>
    <property type="evidence" value="ECO:0007669"/>
    <property type="project" value="TreeGrafter"/>
</dbReference>
<evidence type="ECO:0000256" key="6">
    <source>
        <dbReference type="SAM" id="Phobius"/>
    </source>
</evidence>
<comment type="caution">
    <text evidence="8">The sequence shown here is derived from an EMBL/GenBank/DDBJ whole genome shotgun (WGS) entry which is preliminary data.</text>
</comment>
<evidence type="ECO:0000256" key="4">
    <source>
        <dbReference type="ARBA" id="ARBA00022840"/>
    </source>
</evidence>
<dbReference type="AlphaFoldDB" id="A0A919AVE5"/>
<dbReference type="CDD" id="cd06849">
    <property type="entry name" value="lipoyl_domain"/>
    <property type="match status" value="1"/>
</dbReference>
<dbReference type="InterPro" id="IPR008271">
    <property type="entry name" value="Ser/Thr_kinase_AS"/>
</dbReference>
<evidence type="ECO:0000313" key="8">
    <source>
        <dbReference type="EMBL" id="GHF25394.1"/>
    </source>
</evidence>
<dbReference type="InterPro" id="IPR000719">
    <property type="entry name" value="Prot_kinase_dom"/>
</dbReference>
<feature type="domain" description="Protein kinase" evidence="7">
    <location>
        <begin position="27"/>
        <end position="278"/>
    </location>
</feature>
<keyword evidence="3" id="KW-0418">Kinase</keyword>
<dbReference type="InterPro" id="IPR011053">
    <property type="entry name" value="Single_hybrid_motif"/>
</dbReference>
<evidence type="ECO:0000259" key="7">
    <source>
        <dbReference type="PROSITE" id="PS50011"/>
    </source>
</evidence>
<dbReference type="PROSITE" id="PS50011">
    <property type="entry name" value="PROTEIN_KINASE_DOM"/>
    <property type="match status" value="1"/>
</dbReference>
<dbReference type="PROSITE" id="PS00107">
    <property type="entry name" value="PROTEIN_KINASE_ATP"/>
    <property type="match status" value="1"/>
</dbReference>
<dbReference type="PANTHER" id="PTHR43289">
    <property type="entry name" value="MITOGEN-ACTIVATED PROTEIN KINASE KINASE KINASE 20-RELATED"/>
    <property type="match status" value="1"/>
</dbReference>
<evidence type="ECO:0000256" key="5">
    <source>
        <dbReference type="PROSITE-ProRule" id="PRU10141"/>
    </source>
</evidence>
<evidence type="ECO:0000256" key="2">
    <source>
        <dbReference type="ARBA" id="ARBA00022741"/>
    </source>
</evidence>
<evidence type="ECO:0000256" key="3">
    <source>
        <dbReference type="ARBA" id="ARBA00022777"/>
    </source>
</evidence>
<protein>
    <recommendedName>
        <fullName evidence="7">Protein kinase domain-containing protein</fullName>
    </recommendedName>
</protein>
<dbReference type="InterPro" id="IPR017441">
    <property type="entry name" value="Protein_kinase_ATP_BS"/>
</dbReference>
<dbReference type="Pfam" id="PF00069">
    <property type="entry name" value="Pkinase"/>
    <property type="match status" value="1"/>
</dbReference>
<dbReference type="SUPFAM" id="SSF56112">
    <property type="entry name" value="Protein kinase-like (PK-like)"/>
    <property type="match status" value="1"/>
</dbReference>
<keyword evidence="6" id="KW-0812">Transmembrane</keyword>
<organism evidence="8 9">
    <name type="scientific">Streptomyces mashuensis</name>
    <dbReference type="NCBI Taxonomy" id="33904"/>
    <lineage>
        <taxon>Bacteria</taxon>
        <taxon>Bacillati</taxon>
        <taxon>Actinomycetota</taxon>
        <taxon>Actinomycetes</taxon>
        <taxon>Kitasatosporales</taxon>
        <taxon>Streptomycetaceae</taxon>
        <taxon>Streptomyces</taxon>
    </lineage>
</organism>
<name>A0A919AVE5_9ACTN</name>
<dbReference type="PANTHER" id="PTHR43289:SF34">
    <property type="entry name" value="SERINE_THREONINE-PROTEIN KINASE YBDM-RELATED"/>
    <property type="match status" value="1"/>
</dbReference>
<dbReference type="Proteomes" id="UP000638313">
    <property type="component" value="Unassembled WGS sequence"/>
</dbReference>
<dbReference type="EMBL" id="BNBD01000001">
    <property type="protein sequence ID" value="GHF25394.1"/>
    <property type="molecule type" value="Genomic_DNA"/>
</dbReference>
<gene>
    <name evidence="8" type="ORF">GCM10010218_02600</name>
</gene>
<keyword evidence="6" id="KW-0472">Membrane</keyword>
<dbReference type="InterPro" id="IPR011009">
    <property type="entry name" value="Kinase-like_dom_sf"/>
</dbReference>
<evidence type="ECO:0000256" key="1">
    <source>
        <dbReference type="ARBA" id="ARBA00022679"/>
    </source>
</evidence>
<keyword evidence="9" id="KW-1185">Reference proteome</keyword>
<reference evidence="8" key="1">
    <citation type="journal article" date="2014" name="Int. J. Syst. Evol. Microbiol.">
        <title>Complete genome sequence of Corynebacterium casei LMG S-19264T (=DSM 44701T), isolated from a smear-ripened cheese.</title>
        <authorList>
            <consortium name="US DOE Joint Genome Institute (JGI-PGF)"/>
            <person name="Walter F."/>
            <person name="Albersmeier A."/>
            <person name="Kalinowski J."/>
            <person name="Ruckert C."/>
        </authorList>
    </citation>
    <scope>NUCLEOTIDE SEQUENCE</scope>
    <source>
        <strain evidence="8">JCM 4059</strain>
    </source>
</reference>
<dbReference type="Pfam" id="PF00364">
    <property type="entry name" value="Biotin_lipoyl"/>
    <property type="match status" value="1"/>
</dbReference>
<reference evidence="8" key="2">
    <citation type="submission" date="2020-09" db="EMBL/GenBank/DDBJ databases">
        <authorList>
            <person name="Sun Q."/>
            <person name="Ohkuma M."/>
        </authorList>
    </citation>
    <scope>NUCLEOTIDE SEQUENCE</scope>
    <source>
        <strain evidence="8">JCM 4059</strain>
    </source>
</reference>
<accession>A0A919AVE5</accession>
<dbReference type="SUPFAM" id="SSF51230">
    <property type="entry name" value="Single hybrid motif"/>
    <property type="match status" value="1"/>
</dbReference>
<keyword evidence="6" id="KW-1133">Transmembrane helix</keyword>
<keyword evidence="1" id="KW-0808">Transferase</keyword>